<comment type="catalytic activity">
    <reaction evidence="5 6">
        <text>Exonucleolytic cleavage in either 5'- to 3'- or 3'- to 5'-direction to yield nucleoside 5'-phosphates.</text>
        <dbReference type="EC" id="3.1.11.6"/>
    </reaction>
</comment>
<evidence type="ECO:0000256" key="6">
    <source>
        <dbReference type="RuleBase" id="RU004355"/>
    </source>
</evidence>
<evidence type="ECO:0000313" key="10">
    <source>
        <dbReference type="Proteomes" id="UP000324479"/>
    </source>
</evidence>
<proteinExistence type="inferred from homology"/>
<feature type="domain" description="Exonuclease VII large subunit C-terminal" evidence="7">
    <location>
        <begin position="147"/>
        <end position="358"/>
    </location>
</feature>
<comment type="function">
    <text evidence="5">Bidirectionally degrades single-stranded DNA into large acid-insoluble oligonucleotides, which are then degraded further into small acid-soluble oligonucleotides.</text>
</comment>
<dbReference type="EMBL" id="VWOX01000003">
    <property type="protein sequence ID" value="KAA5545310.1"/>
    <property type="molecule type" value="Genomic_DNA"/>
</dbReference>
<keyword evidence="10" id="KW-1185">Reference proteome</keyword>
<dbReference type="GO" id="GO:0003676">
    <property type="term" value="F:nucleic acid binding"/>
    <property type="evidence" value="ECO:0007669"/>
    <property type="project" value="InterPro"/>
</dbReference>
<evidence type="ECO:0000256" key="4">
    <source>
        <dbReference type="ARBA" id="ARBA00022839"/>
    </source>
</evidence>
<accession>A0A5M6DG80</accession>
<dbReference type="Proteomes" id="UP000324479">
    <property type="component" value="Unassembled WGS sequence"/>
</dbReference>
<dbReference type="GO" id="GO:0006308">
    <property type="term" value="P:DNA catabolic process"/>
    <property type="evidence" value="ECO:0007669"/>
    <property type="project" value="UniProtKB-UniRule"/>
</dbReference>
<comment type="caution">
    <text evidence="9">The sequence shown here is derived from an EMBL/GenBank/DDBJ whole genome shotgun (WGS) entry which is preliminary data.</text>
</comment>
<feature type="domain" description="OB-fold nucleic acid binding" evidence="8">
    <location>
        <begin position="32"/>
        <end position="122"/>
    </location>
</feature>
<comment type="similarity">
    <text evidence="5 6">Belongs to the XseA family.</text>
</comment>
<dbReference type="CDD" id="cd04489">
    <property type="entry name" value="ExoVII_LU_OBF"/>
    <property type="match status" value="1"/>
</dbReference>
<dbReference type="Pfam" id="PF02601">
    <property type="entry name" value="Exonuc_VII_L"/>
    <property type="match status" value="1"/>
</dbReference>
<dbReference type="GO" id="GO:0009318">
    <property type="term" value="C:exodeoxyribonuclease VII complex"/>
    <property type="evidence" value="ECO:0007669"/>
    <property type="project" value="UniProtKB-UniRule"/>
</dbReference>
<dbReference type="EC" id="3.1.11.6" evidence="5"/>
<keyword evidence="1 5" id="KW-0963">Cytoplasm</keyword>
<dbReference type="PANTHER" id="PTHR30008">
    <property type="entry name" value="EXODEOXYRIBONUCLEASE 7 LARGE SUBUNIT"/>
    <property type="match status" value="1"/>
</dbReference>
<comment type="subcellular location">
    <subcellularLocation>
        <location evidence="5 6">Cytoplasm</location>
    </subcellularLocation>
</comment>
<dbReference type="GO" id="GO:0008855">
    <property type="term" value="F:exodeoxyribonuclease VII activity"/>
    <property type="evidence" value="ECO:0007669"/>
    <property type="project" value="UniProtKB-UniRule"/>
</dbReference>
<gene>
    <name evidence="5 9" type="primary">xseA</name>
    <name evidence="9" type="ORF">FYK55_06545</name>
</gene>
<dbReference type="HAMAP" id="MF_00378">
    <property type="entry name" value="Exonuc_7_L"/>
    <property type="match status" value="1"/>
</dbReference>
<reference evidence="9 10" key="1">
    <citation type="submission" date="2019-08" db="EMBL/GenBank/DDBJ databases">
        <authorList>
            <person name="Dhanesh K."/>
            <person name="Kumar G."/>
            <person name="Sasikala C."/>
            <person name="Venkata Ramana C."/>
        </authorList>
    </citation>
    <scope>NUCLEOTIDE SEQUENCE [LARGE SCALE GENOMIC DNA]</scope>
    <source>
        <strain evidence="9 10">JC645</strain>
    </source>
</reference>
<organism evidence="9 10">
    <name type="scientific">Roseiconus nitratireducens</name>
    <dbReference type="NCBI Taxonomy" id="2605748"/>
    <lineage>
        <taxon>Bacteria</taxon>
        <taxon>Pseudomonadati</taxon>
        <taxon>Planctomycetota</taxon>
        <taxon>Planctomycetia</taxon>
        <taxon>Pirellulales</taxon>
        <taxon>Pirellulaceae</taxon>
        <taxon>Roseiconus</taxon>
    </lineage>
</organism>
<sequence>MSSSQSFLRDGSLNDAYDLPPGDAGGVGRAVSVSELNGHLKAVVEATFPPLWVAGEVTDVTRPRSGHLYFTLKDDDSQIRAIMWRSVVSRLPFKLENGQSLLCFGGLEIYTVRGTYQLVVRKAQPQGVGALQQAFEKLKARLHSEGLFAAERKRPLPKHPRRIAIVTSPSGAAIHDFLVAARRNMLSAEIFVIPAQVQGAGAAETIRRGLQAAAMIRPKLDAVIVARGGGSLEDLWCFNEEPVVRAIAECPVPTVSAVGHEIDVTLADLAADVRALTPTDAATKVFPDRDGITQRVDHLDRRLQRAMQLTMELRRQKLEALERHPMFKRPMEIVHLRSRLMDELEMRARQAMDRQMERARHRLANSAAQLSALSPLKTLARGYSVTLNQSGQAVTHVDQVTDQQQVETIVVGGRFSSVVTSVIPDEPRFGRGDSAE</sequence>
<protein>
    <recommendedName>
        <fullName evidence="5">Exodeoxyribonuclease 7 large subunit</fullName>
        <ecNumber evidence="5">3.1.11.6</ecNumber>
    </recommendedName>
    <alternativeName>
        <fullName evidence="5">Exodeoxyribonuclease VII large subunit</fullName>
        <shortName evidence="5">Exonuclease VII large subunit</shortName>
    </alternativeName>
</protein>
<dbReference type="InterPro" id="IPR025824">
    <property type="entry name" value="OB-fold_nuc-bd_dom"/>
</dbReference>
<dbReference type="GO" id="GO:0005737">
    <property type="term" value="C:cytoplasm"/>
    <property type="evidence" value="ECO:0007669"/>
    <property type="project" value="UniProtKB-SubCell"/>
</dbReference>
<name>A0A5M6DG80_9BACT</name>
<evidence type="ECO:0000259" key="7">
    <source>
        <dbReference type="Pfam" id="PF02601"/>
    </source>
</evidence>
<dbReference type="AlphaFoldDB" id="A0A5M6DG80"/>
<dbReference type="Pfam" id="PF13742">
    <property type="entry name" value="tRNA_anti_2"/>
    <property type="match status" value="1"/>
</dbReference>
<evidence type="ECO:0000256" key="2">
    <source>
        <dbReference type="ARBA" id="ARBA00022722"/>
    </source>
</evidence>
<dbReference type="NCBIfam" id="TIGR00237">
    <property type="entry name" value="xseA"/>
    <property type="match status" value="1"/>
</dbReference>
<evidence type="ECO:0000256" key="1">
    <source>
        <dbReference type="ARBA" id="ARBA00022490"/>
    </source>
</evidence>
<dbReference type="InterPro" id="IPR020579">
    <property type="entry name" value="Exonuc_VII_lsu_C"/>
</dbReference>
<dbReference type="PANTHER" id="PTHR30008:SF0">
    <property type="entry name" value="EXODEOXYRIBONUCLEASE 7 LARGE SUBUNIT"/>
    <property type="match status" value="1"/>
</dbReference>
<keyword evidence="3 5" id="KW-0378">Hydrolase</keyword>
<evidence type="ECO:0000259" key="8">
    <source>
        <dbReference type="Pfam" id="PF13742"/>
    </source>
</evidence>
<comment type="subunit">
    <text evidence="5">Heterooligomer composed of large and small subunits.</text>
</comment>
<dbReference type="InterPro" id="IPR003753">
    <property type="entry name" value="Exonuc_VII_L"/>
</dbReference>
<keyword evidence="4 5" id="KW-0269">Exonuclease</keyword>
<evidence type="ECO:0000256" key="3">
    <source>
        <dbReference type="ARBA" id="ARBA00022801"/>
    </source>
</evidence>
<keyword evidence="2 5" id="KW-0540">Nuclease</keyword>
<evidence type="ECO:0000256" key="5">
    <source>
        <dbReference type="HAMAP-Rule" id="MF_00378"/>
    </source>
</evidence>
<evidence type="ECO:0000313" key="9">
    <source>
        <dbReference type="EMBL" id="KAA5545310.1"/>
    </source>
</evidence>